<comment type="similarity">
    <text evidence="1">Belongs to the sigma-70 factor family. ECF subfamily.</text>
</comment>
<dbReference type="Pfam" id="PF12680">
    <property type="entry name" value="SnoaL_2"/>
    <property type="match status" value="1"/>
</dbReference>
<dbReference type="Gene3D" id="3.10.450.50">
    <property type="match status" value="1"/>
</dbReference>
<dbReference type="InterPro" id="IPR036388">
    <property type="entry name" value="WH-like_DNA-bd_sf"/>
</dbReference>
<keyword evidence="5" id="KW-0804">Transcription</keyword>
<evidence type="ECO:0000259" key="7">
    <source>
        <dbReference type="Pfam" id="PF08281"/>
    </source>
</evidence>
<dbReference type="EMBL" id="JAHBAY010000016">
    <property type="protein sequence ID" value="MBT0773260.1"/>
    <property type="molecule type" value="Genomic_DNA"/>
</dbReference>
<dbReference type="SUPFAM" id="SSF54427">
    <property type="entry name" value="NTF2-like"/>
    <property type="match status" value="1"/>
</dbReference>
<comment type="caution">
    <text evidence="9">The sequence shown here is derived from an EMBL/GenBank/DDBJ whole genome shotgun (WGS) entry which is preliminary data.</text>
</comment>
<protein>
    <submittedName>
        <fullName evidence="9">Sigma-70 family RNA polymerase sigma factor</fullName>
    </submittedName>
</protein>
<evidence type="ECO:0000313" key="9">
    <source>
        <dbReference type="EMBL" id="MBT0773260.1"/>
    </source>
</evidence>
<proteinExistence type="inferred from homology"/>
<dbReference type="InterPro" id="IPR013324">
    <property type="entry name" value="RNA_pol_sigma_r3/r4-like"/>
</dbReference>
<dbReference type="Pfam" id="PF08281">
    <property type="entry name" value="Sigma70_r4_2"/>
    <property type="match status" value="1"/>
</dbReference>
<dbReference type="InterPro" id="IPR032710">
    <property type="entry name" value="NTF2-like_dom_sf"/>
</dbReference>
<dbReference type="SUPFAM" id="SSF88659">
    <property type="entry name" value="Sigma3 and sigma4 domains of RNA polymerase sigma factors"/>
    <property type="match status" value="1"/>
</dbReference>
<evidence type="ECO:0000256" key="3">
    <source>
        <dbReference type="ARBA" id="ARBA00023015"/>
    </source>
</evidence>
<evidence type="ECO:0000256" key="5">
    <source>
        <dbReference type="ARBA" id="ARBA00023163"/>
    </source>
</evidence>
<dbReference type="PANTHER" id="PTHR30173:SF43">
    <property type="entry name" value="ECF RNA POLYMERASE SIGMA FACTOR SIGI-RELATED"/>
    <property type="match status" value="1"/>
</dbReference>
<dbReference type="NCBIfam" id="TIGR02937">
    <property type="entry name" value="sigma70-ECF"/>
    <property type="match status" value="1"/>
</dbReference>
<dbReference type="InterPro" id="IPR037401">
    <property type="entry name" value="SnoaL-like"/>
</dbReference>
<accession>A0ABS5TQG4</accession>
<keyword evidence="10" id="KW-1185">Reference proteome</keyword>
<dbReference type="InterPro" id="IPR013249">
    <property type="entry name" value="RNA_pol_sigma70_r4_t2"/>
</dbReference>
<organism evidence="9 10">
    <name type="scientific">Kineosporia corallincola</name>
    <dbReference type="NCBI Taxonomy" id="2835133"/>
    <lineage>
        <taxon>Bacteria</taxon>
        <taxon>Bacillati</taxon>
        <taxon>Actinomycetota</taxon>
        <taxon>Actinomycetes</taxon>
        <taxon>Kineosporiales</taxon>
        <taxon>Kineosporiaceae</taxon>
        <taxon>Kineosporia</taxon>
    </lineage>
</organism>
<evidence type="ECO:0000256" key="1">
    <source>
        <dbReference type="ARBA" id="ARBA00010641"/>
    </source>
</evidence>
<keyword evidence="4" id="KW-0731">Sigma factor</keyword>
<dbReference type="RefSeq" id="WP_214159799.1">
    <property type="nucleotide sequence ID" value="NZ_JAHBAY010000016.1"/>
</dbReference>
<dbReference type="InterPro" id="IPR013325">
    <property type="entry name" value="RNA_pol_sigma_r2"/>
</dbReference>
<gene>
    <name evidence="9" type="ORF">KIH74_30225</name>
</gene>
<dbReference type="InterPro" id="IPR014284">
    <property type="entry name" value="RNA_pol_sigma-70_dom"/>
</dbReference>
<dbReference type="Pfam" id="PF04542">
    <property type="entry name" value="Sigma70_r2"/>
    <property type="match status" value="1"/>
</dbReference>
<dbReference type="Proteomes" id="UP001197247">
    <property type="component" value="Unassembled WGS sequence"/>
</dbReference>
<feature type="domain" description="RNA polymerase sigma-70 region 2" evidence="6">
    <location>
        <begin position="11"/>
        <end position="77"/>
    </location>
</feature>
<evidence type="ECO:0000256" key="4">
    <source>
        <dbReference type="ARBA" id="ARBA00023082"/>
    </source>
</evidence>
<feature type="domain" description="RNA polymerase sigma factor 70 region 4 type 2" evidence="7">
    <location>
        <begin position="118"/>
        <end position="166"/>
    </location>
</feature>
<reference evidence="9 10" key="1">
    <citation type="submission" date="2021-05" db="EMBL/GenBank/DDBJ databases">
        <title>Kineosporia and Streptomyces sp. nov. two new marine actinobacteria isolated from Coral.</title>
        <authorList>
            <person name="Buangrab K."/>
            <person name="Sutthacheep M."/>
            <person name="Yeemin T."/>
            <person name="Harunari E."/>
            <person name="Igarashi Y."/>
            <person name="Kanchanasin P."/>
            <person name="Tanasupawat S."/>
            <person name="Phongsopitanun W."/>
        </authorList>
    </citation>
    <scope>NUCLEOTIDE SEQUENCE [LARGE SCALE GENOMIC DNA]</scope>
    <source>
        <strain evidence="9 10">J2-2</strain>
    </source>
</reference>
<dbReference type="Gene3D" id="1.10.1740.10">
    <property type="match status" value="1"/>
</dbReference>
<evidence type="ECO:0000259" key="6">
    <source>
        <dbReference type="Pfam" id="PF04542"/>
    </source>
</evidence>
<dbReference type="InterPro" id="IPR007627">
    <property type="entry name" value="RNA_pol_sigma70_r2"/>
</dbReference>
<evidence type="ECO:0000256" key="2">
    <source>
        <dbReference type="ARBA" id="ARBA00011344"/>
    </source>
</evidence>
<comment type="subunit">
    <text evidence="2">Interacts transiently with the RNA polymerase catalytic core formed by RpoA, RpoB, RpoC and RpoZ (2 alpha, 1 beta, 1 beta' and 1 omega subunit) to form the RNA polymerase holoenzyme that can initiate transcription.</text>
</comment>
<dbReference type="Gene3D" id="1.10.10.10">
    <property type="entry name" value="Winged helix-like DNA-binding domain superfamily/Winged helix DNA-binding domain"/>
    <property type="match status" value="1"/>
</dbReference>
<name>A0ABS5TQG4_9ACTN</name>
<dbReference type="PANTHER" id="PTHR30173">
    <property type="entry name" value="SIGMA 19 FACTOR"/>
    <property type="match status" value="1"/>
</dbReference>
<dbReference type="InterPro" id="IPR052704">
    <property type="entry name" value="ECF_Sigma-70_Domain"/>
</dbReference>
<sequence length="291" mass="31139">MSAPHDLTAGFEEHRPRLTALAHRMLGSRAEAEDAVQETWLRLSRSTTGRADGIENLGGWLTTVTARICLNLLRARRDEPVGMQPPDPEVTGGGIVPGTPADPAQEAVLADEVGLAMLVVLNTLPPAERLTFVLHDLFAVPFDEIARIVGRTPAATRQLASRARRRVRDNPVHDPGPVTPLAGQQAVVEAFLAAARDGDLEGLLALLAPDVVLRPDVSVPVRGADAVARKAVLFSDPANQVRRTVLDGAAGLVSFRDGEPVSALRFTVSAGRITAIHLETSAERLRQLGFR</sequence>
<feature type="domain" description="SnoaL-like" evidence="8">
    <location>
        <begin position="188"/>
        <end position="253"/>
    </location>
</feature>
<keyword evidence="3" id="KW-0805">Transcription regulation</keyword>
<dbReference type="SUPFAM" id="SSF88946">
    <property type="entry name" value="Sigma2 domain of RNA polymerase sigma factors"/>
    <property type="match status" value="1"/>
</dbReference>
<evidence type="ECO:0000259" key="8">
    <source>
        <dbReference type="Pfam" id="PF12680"/>
    </source>
</evidence>
<evidence type="ECO:0000313" key="10">
    <source>
        <dbReference type="Proteomes" id="UP001197247"/>
    </source>
</evidence>